<feature type="transmembrane region" description="Helical" evidence="2">
    <location>
        <begin position="135"/>
        <end position="161"/>
    </location>
</feature>
<evidence type="ECO:0000313" key="3">
    <source>
        <dbReference type="EMBL" id="AWN41828.1"/>
    </source>
</evidence>
<keyword evidence="2" id="KW-0472">Membrane</keyword>
<dbReference type="InterPro" id="IPR016035">
    <property type="entry name" value="Acyl_Trfase/lysoPLipase"/>
</dbReference>
<dbReference type="AlphaFoldDB" id="A0A2U8W899"/>
<evidence type="ECO:0000256" key="1">
    <source>
        <dbReference type="SAM" id="MobiDB-lite"/>
    </source>
</evidence>
<evidence type="ECO:0008006" key="5">
    <source>
        <dbReference type="Google" id="ProtNLM"/>
    </source>
</evidence>
<gene>
    <name evidence="3" type="ORF">DK389_16625</name>
</gene>
<dbReference type="Proteomes" id="UP000245926">
    <property type="component" value="Chromosome"/>
</dbReference>
<accession>A0A2U8W899</accession>
<proteinExistence type="predicted"/>
<evidence type="ECO:0000256" key="2">
    <source>
        <dbReference type="SAM" id="Phobius"/>
    </source>
</evidence>
<organism evidence="3 4">
    <name type="scientific">Methylobacterium durans</name>
    <dbReference type="NCBI Taxonomy" id="2202825"/>
    <lineage>
        <taxon>Bacteria</taxon>
        <taxon>Pseudomonadati</taxon>
        <taxon>Pseudomonadota</taxon>
        <taxon>Alphaproteobacteria</taxon>
        <taxon>Hyphomicrobiales</taxon>
        <taxon>Methylobacteriaceae</taxon>
        <taxon>Methylobacterium</taxon>
    </lineage>
</organism>
<feature type="transmembrane region" description="Helical" evidence="2">
    <location>
        <begin position="27"/>
        <end position="47"/>
    </location>
</feature>
<sequence length="527" mass="56323">MFVALRRNALRGDLDREWLARLNGTKLIVVLGLCLAGIVVVIGGSHLSDWGGSAIAALAGGGVASGGLVAWIGRSAMTAFTARGEAQKPRLVPLSVLTNAGIIVFGTALLVLIGHATAVAIGWAASRFSPAPTMIAITAASVAFVIAAAGLAWLLSGLINLNRFSMHAVYRSRLIRGFLGSARRSGAKHPDRFTGFDPLDNLRVADAFTRRSPPRLFPVINVALNRTRGYDPAQAERKADSFTITPLHCGSARLRRSTDDGAATGAYVPTESYAGDERQTGIHDEPKGITLGTAMTISGAAASPNMGYHSSALTAFVMTLFNMRLGAWLPNPGIGLRKGELIRGGPRNAVPALLSELIGSSRDDGAFVYLSDGGQFDNLGLYEMLRRRCALILVVDAGQDQTYAYEDLGRAIQYATIDLGVSIDFPKPIRVDQKRLRAEGAFARITYPARDGQPRAEGRLLYLKPWLSDPLPIEISACAGRRKTFPTTRPSTSSSRRATSNPTDGWAPGSRARCSTRPRAPRTRSTT</sequence>
<keyword evidence="2" id="KW-0812">Transmembrane</keyword>
<dbReference type="EMBL" id="CP029550">
    <property type="protein sequence ID" value="AWN41828.1"/>
    <property type="molecule type" value="Genomic_DNA"/>
</dbReference>
<dbReference type="SUPFAM" id="SSF52151">
    <property type="entry name" value="FabD/lysophospholipase-like"/>
    <property type="match status" value="1"/>
</dbReference>
<keyword evidence="2" id="KW-1133">Transmembrane helix</keyword>
<dbReference type="OrthoDB" id="100544at2"/>
<feature type="transmembrane region" description="Helical" evidence="2">
    <location>
        <begin position="94"/>
        <end position="123"/>
    </location>
</feature>
<feature type="compositionally biased region" description="Basic residues" evidence="1">
    <location>
        <begin position="514"/>
        <end position="527"/>
    </location>
</feature>
<keyword evidence="4" id="KW-1185">Reference proteome</keyword>
<feature type="compositionally biased region" description="Low complexity" evidence="1">
    <location>
        <begin position="485"/>
        <end position="503"/>
    </location>
</feature>
<reference evidence="4" key="1">
    <citation type="submission" date="2018-05" db="EMBL/GenBank/DDBJ databases">
        <title>Complete Genome Sequence of Methylobacterium sp. 17SD2-17.</title>
        <authorList>
            <person name="Srinivasan S."/>
        </authorList>
    </citation>
    <scope>NUCLEOTIDE SEQUENCE [LARGE SCALE GENOMIC DNA]</scope>
    <source>
        <strain evidence="4">17SD2-17</strain>
    </source>
</reference>
<name>A0A2U8W899_9HYPH</name>
<dbReference type="Gene3D" id="3.40.1090.10">
    <property type="entry name" value="Cytosolic phospholipase A2 catalytic domain"/>
    <property type="match status" value="1"/>
</dbReference>
<evidence type="ECO:0000313" key="4">
    <source>
        <dbReference type="Proteomes" id="UP000245926"/>
    </source>
</evidence>
<dbReference type="RefSeq" id="WP_109891206.1">
    <property type="nucleotide sequence ID" value="NZ_CP029550.1"/>
</dbReference>
<dbReference type="KEGG" id="mets:DK389_16625"/>
<protein>
    <recommendedName>
        <fullName evidence="5">PNPLA domain-containing protein</fullName>
    </recommendedName>
</protein>
<feature type="transmembrane region" description="Helical" evidence="2">
    <location>
        <begin position="53"/>
        <end position="73"/>
    </location>
</feature>
<feature type="region of interest" description="Disordered" evidence="1">
    <location>
        <begin position="482"/>
        <end position="527"/>
    </location>
</feature>